<organism evidence="1 2">
    <name type="scientific">Candidatus Enterocloster excrementipullorum</name>
    <dbReference type="NCBI Taxonomy" id="2838559"/>
    <lineage>
        <taxon>Bacteria</taxon>
        <taxon>Bacillati</taxon>
        <taxon>Bacillota</taxon>
        <taxon>Clostridia</taxon>
        <taxon>Lachnospirales</taxon>
        <taxon>Lachnospiraceae</taxon>
        <taxon>Enterocloster</taxon>
    </lineage>
</organism>
<dbReference type="EMBL" id="DWWT01000035">
    <property type="protein sequence ID" value="HJC06127.1"/>
    <property type="molecule type" value="Genomic_DNA"/>
</dbReference>
<evidence type="ECO:0000313" key="1">
    <source>
        <dbReference type="EMBL" id="HJC06127.1"/>
    </source>
</evidence>
<dbReference type="Proteomes" id="UP000823910">
    <property type="component" value="Unassembled WGS sequence"/>
</dbReference>
<proteinExistence type="predicted"/>
<accession>A0A9D2SI06</accession>
<dbReference type="Gene3D" id="1.25.40.10">
    <property type="entry name" value="Tetratricopeptide repeat domain"/>
    <property type="match status" value="1"/>
</dbReference>
<comment type="caution">
    <text evidence="1">The sequence shown here is derived from an EMBL/GenBank/DDBJ whole genome shotgun (WGS) entry which is preliminary data.</text>
</comment>
<feature type="non-terminal residue" evidence="1">
    <location>
        <position position="213"/>
    </location>
</feature>
<gene>
    <name evidence="1" type="ORF">H9704_08225</name>
</gene>
<dbReference type="SUPFAM" id="SSF81901">
    <property type="entry name" value="HCP-like"/>
    <property type="match status" value="1"/>
</dbReference>
<dbReference type="AlphaFoldDB" id="A0A9D2SI06"/>
<sequence length="213" mass="24063">MGRFFSSTVETALRDIYYQMWTGRGKEALQSLEQASAAGDGDASCVLARCYSGEQYVWDGHGFPEDGRKAASLLRRSVKQGSALGVLICLRSGVMTPALEEEMPFDSLQEAFDAVLEKARAGEPFCQYTVGNVYFWWDFLRIQGKSQEDFPSRQAFRDYLKENIAKCEDWFWKAFRGGVYWGGINLKNYYQNGAEDLIRPQPAKAVDIDRIGA</sequence>
<reference evidence="1" key="1">
    <citation type="journal article" date="2021" name="PeerJ">
        <title>Extensive microbial diversity within the chicken gut microbiome revealed by metagenomics and culture.</title>
        <authorList>
            <person name="Gilroy R."/>
            <person name="Ravi A."/>
            <person name="Getino M."/>
            <person name="Pursley I."/>
            <person name="Horton D.L."/>
            <person name="Alikhan N.F."/>
            <person name="Baker D."/>
            <person name="Gharbi K."/>
            <person name="Hall N."/>
            <person name="Watson M."/>
            <person name="Adriaenssens E.M."/>
            <person name="Foster-Nyarko E."/>
            <person name="Jarju S."/>
            <person name="Secka A."/>
            <person name="Antonio M."/>
            <person name="Oren A."/>
            <person name="Chaudhuri R.R."/>
            <person name="La Ragione R."/>
            <person name="Hildebrand F."/>
            <person name="Pallen M.J."/>
        </authorList>
    </citation>
    <scope>NUCLEOTIDE SEQUENCE</scope>
    <source>
        <strain evidence="1">CHK180-15479</strain>
    </source>
</reference>
<evidence type="ECO:0008006" key="3">
    <source>
        <dbReference type="Google" id="ProtNLM"/>
    </source>
</evidence>
<dbReference type="InterPro" id="IPR011990">
    <property type="entry name" value="TPR-like_helical_dom_sf"/>
</dbReference>
<protein>
    <recommendedName>
        <fullName evidence="3">Sel1 repeat family protein</fullName>
    </recommendedName>
</protein>
<name>A0A9D2SI06_9FIRM</name>
<evidence type="ECO:0000313" key="2">
    <source>
        <dbReference type="Proteomes" id="UP000823910"/>
    </source>
</evidence>
<reference evidence="1" key="2">
    <citation type="submission" date="2021-04" db="EMBL/GenBank/DDBJ databases">
        <authorList>
            <person name="Gilroy R."/>
        </authorList>
    </citation>
    <scope>NUCLEOTIDE SEQUENCE</scope>
    <source>
        <strain evidence="1">CHK180-15479</strain>
    </source>
</reference>